<dbReference type="Pfam" id="PF02493">
    <property type="entry name" value="MORN"/>
    <property type="match status" value="11"/>
</dbReference>
<comment type="caution">
    <text evidence="3">The sequence shown here is derived from an EMBL/GenBank/DDBJ whole genome shotgun (WGS) entry which is preliminary data.</text>
</comment>
<dbReference type="SMART" id="SM00698">
    <property type="entry name" value="MORN"/>
    <property type="match status" value="11"/>
</dbReference>
<evidence type="ECO:0000256" key="1">
    <source>
        <dbReference type="ARBA" id="ARBA00022737"/>
    </source>
</evidence>
<evidence type="ECO:0000256" key="2">
    <source>
        <dbReference type="SAM" id="MobiDB-lite"/>
    </source>
</evidence>
<organism evidence="3 4">
    <name type="scientific">Stentor coeruleus</name>
    <dbReference type="NCBI Taxonomy" id="5963"/>
    <lineage>
        <taxon>Eukaryota</taxon>
        <taxon>Sar</taxon>
        <taxon>Alveolata</taxon>
        <taxon>Ciliophora</taxon>
        <taxon>Postciliodesmatophora</taxon>
        <taxon>Heterotrichea</taxon>
        <taxon>Heterotrichida</taxon>
        <taxon>Stentoridae</taxon>
        <taxon>Stentor</taxon>
    </lineage>
</organism>
<keyword evidence="4" id="KW-1185">Reference proteome</keyword>
<dbReference type="EMBL" id="MPUH01000049">
    <property type="protein sequence ID" value="OMJ93105.1"/>
    <property type="molecule type" value="Genomic_DNA"/>
</dbReference>
<dbReference type="Proteomes" id="UP000187209">
    <property type="component" value="Unassembled WGS sequence"/>
</dbReference>
<dbReference type="Gene3D" id="2.20.110.10">
    <property type="entry name" value="Histone H3 K4-specific methyltransferase SET7/9 N-terminal domain"/>
    <property type="match status" value="5"/>
</dbReference>
<dbReference type="SUPFAM" id="SSF82185">
    <property type="entry name" value="Histone H3 K4-specific methyltransferase SET7/9 N-terminal domain"/>
    <property type="match status" value="3"/>
</dbReference>
<protein>
    <submittedName>
        <fullName evidence="3">Uncharacterized protein</fullName>
    </submittedName>
</protein>
<dbReference type="OrthoDB" id="377104at2759"/>
<feature type="compositionally biased region" description="Acidic residues" evidence="2">
    <location>
        <begin position="542"/>
        <end position="551"/>
    </location>
</feature>
<dbReference type="AlphaFoldDB" id="A0A1R2CVU9"/>
<proteinExistence type="predicted"/>
<sequence>MSFSSDFLKPLNISAEAKMRTFKKSYLGMLLEKINPGSKKQLTDIYLAAPDFPLVPLGRNTIFIHKPYAIIDKGLFIGEIKDNNLNGVGYFIDINGNYYEGYFSNGKYHGNGRLFTIKDEIITSDWVNGICTYGTILKFNEKIYEGNIKNLEAHGIGQEKGIDYVYNGSFFESKKHGKGKVVWADGNWYEGEFYMGKIEGIGKYHWAESEYEGSWKADKMHGQGKQVWNDGRVYEGGMHKGLRHGFGIFKSKSKTYTGYWENGKEDGIGTMINNGEIIEGVWNNGRFLAKDLASMQSSNRPTSPIAKKTICNIVNFSNIKIPKKIRFKCEQVLALREVQGQVDWDNNEDIFVSENSWKKIGKGHYYGETSIRGSPNGRGIWISLSQIYEGYFIEGDRNGFGRQINCKNEVYTGHWVKGVKHGFGVFTKPKANYIGDWENDTFHGQGVLITDTTVYDGSWDNGLQHGQGALKYTNQRIYKGDFFQGIVQGIGIIIYPDGHGYMAKWADGECRKVLKKFRSEKDFEKKQANLSQNSKNLTESDINSEETEVDKDEQAQINVLKELLNISI</sequence>
<keyword evidence="1" id="KW-0677">Repeat</keyword>
<dbReference type="InterPro" id="IPR003409">
    <property type="entry name" value="MORN"/>
</dbReference>
<feature type="compositionally biased region" description="Polar residues" evidence="2">
    <location>
        <begin position="528"/>
        <end position="541"/>
    </location>
</feature>
<evidence type="ECO:0000313" key="4">
    <source>
        <dbReference type="Proteomes" id="UP000187209"/>
    </source>
</evidence>
<dbReference type="PANTHER" id="PTHR23084:SF179">
    <property type="entry name" value="OS10G0565000 PROTEIN"/>
    <property type="match status" value="1"/>
</dbReference>
<dbReference type="PANTHER" id="PTHR23084">
    <property type="entry name" value="PHOSPHATIDYLINOSITOL-4-PHOSPHATE 5-KINASE RELATED"/>
    <property type="match status" value="1"/>
</dbReference>
<name>A0A1R2CVU9_9CILI</name>
<evidence type="ECO:0000313" key="3">
    <source>
        <dbReference type="EMBL" id="OMJ93105.1"/>
    </source>
</evidence>
<gene>
    <name evidence="3" type="ORF">SteCoe_4053</name>
</gene>
<accession>A0A1R2CVU9</accession>
<feature type="region of interest" description="Disordered" evidence="2">
    <location>
        <begin position="525"/>
        <end position="551"/>
    </location>
</feature>
<reference evidence="3 4" key="1">
    <citation type="submission" date="2016-11" db="EMBL/GenBank/DDBJ databases">
        <title>The macronuclear genome of Stentor coeruleus: a giant cell with tiny introns.</title>
        <authorList>
            <person name="Slabodnick M."/>
            <person name="Ruby J.G."/>
            <person name="Reiff S.B."/>
            <person name="Swart E.C."/>
            <person name="Gosai S."/>
            <person name="Prabakaran S."/>
            <person name="Witkowska E."/>
            <person name="Larue G.E."/>
            <person name="Fisher S."/>
            <person name="Freeman R.M."/>
            <person name="Gunawardena J."/>
            <person name="Chu W."/>
            <person name="Stover N.A."/>
            <person name="Gregory B.D."/>
            <person name="Nowacki M."/>
            <person name="Derisi J."/>
            <person name="Roy S.W."/>
            <person name="Marshall W.F."/>
            <person name="Sood P."/>
        </authorList>
    </citation>
    <scope>NUCLEOTIDE SEQUENCE [LARGE SCALE GENOMIC DNA]</scope>
    <source>
        <strain evidence="3">WM001</strain>
    </source>
</reference>